<keyword evidence="2" id="KW-1185">Reference proteome</keyword>
<dbReference type="AlphaFoldDB" id="A0A0S4J8U8"/>
<gene>
    <name evidence="1" type="ORF">BSAL_11420</name>
</gene>
<organism evidence="1 2">
    <name type="scientific">Bodo saltans</name>
    <name type="common">Flagellated protozoan</name>
    <dbReference type="NCBI Taxonomy" id="75058"/>
    <lineage>
        <taxon>Eukaryota</taxon>
        <taxon>Discoba</taxon>
        <taxon>Euglenozoa</taxon>
        <taxon>Kinetoplastea</taxon>
        <taxon>Metakinetoplastina</taxon>
        <taxon>Eubodonida</taxon>
        <taxon>Bodonidae</taxon>
        <taxon>Bodo</taxon>
    </lineage>
</organism>
<protein>
    <submittedName>
        <fullName evidence="1">Uncharacterized protein</fullName>
    </submittedName>
</protein>
<evidence type="ECO:0000313" key="1">
    <source>
        <dbReference type="EMBL" id="CUG87681.1"/>
    </source>
</evidence>
<accession>A0A0S4J8U8</accession>
<reference evidence="2" key="1">
    <citation type="submission" date="2015-09" db="EMBL/GenBank/DDBJ databases">
        <authorList>
            <consortium name="Pathogen Informatics"/>
        </authorList>
    </citation>
    <scope>NUCLEOTIDE SEQUENCE [LARGE SCALE GENOMIC DNA]</scope>
    <source>
        <strain evidence="2">Lake Konstanz</strain>
    </source>
</reference>
<dbReference type="Proteomes" id="UP000051952">
    <property type="component" value="Unassembled WGS sequence"/>
</dbReference>
<dbReference type="EMBL" id="CYKH01001573">
    <property type="protein sequence ID" value="CUG87681.1"/>
    <property type="molecule type" value="Genomic_DNA"/>
</dbReference>
<name>A0A0S4J8U8_BODSA</name>
<dbReference type="OrthoDB" id="5590003at2759"/>
<evidence type="ECO:0000313" key="2">
    <source>
        <dbReference type="Proteomes" id="UP000051952"/>
    </source>
</evidence>
<dbReference type="VEuPathDB" id="TriTrypDB:BSAL_11420"/>
<sequence>MQPQQLADEERALMMVNMSLPAILKLSSQQLRTFVRLAHGNRRPTSYPEFLSLDVLGPGFASGALGAPLKFSEDINLQAALLASREGFSEMKSLLCTGNYQIDLPENAAMLVVTWMLEQGKYLQAKKLMVKLAPWMKEVKFVPTVVPNTPPLKATGASLGNIKKSRAQLCLTEARGAKTMVTKKPSNDVNLQLMDLQAQSVSLLVETLGPGEVPRHSIEARNLIPATCAYPLQRPLSDYGRATAQGLATKMESLLRNKAASNRHRRSSSATRTLLRVLNAVHGKSLLSFFHQSRVDDCLVARTRAIMASVLSRRGTYGSDAYTQHMKHVAIGMQGNQRHIPARVVLQRLATLEPFATLTCEEARRALAPITMEDAQRSVQSGDAAVLTVPQLKRTHRKSVLLAMEGSLDELLTCGAVKSAEEVGVVAHSLVARFKGAQFHDERLARLYSEVATAFSRRRSLLLISGPGAFQHQVRMSELPWVTPLLAELANGGADTERTATFAASLLAAYWKSFPITLMPNKMTSALRELFQPTPSKRCAGSGGRAAAISTPVLEELAADIFGGGFSGKYGRVARIAAKRLLHTAYSRYYQLDGLLQQLVDGTLTLDAAAVALKDVCYKDPTSTSTPSVHYSSVSGNGKMIEAVQILTTHNLILTDDVFSDMNPLPVQSILDAAWKQLLKLCAVVSPAAANDVYSQSQHHRQVAHAFRQFVYFVSKLASTEVQLEFLDKCLHSVVAKQQPCDLSRWIATFRSAVLDEEFHPEDRVLGWRPVVRAPTHASMVRHEVYVAVSTLGSVAAACRRLLQGIAGRILPFL</sequence>
<proteinExistence type="predicted"/>
<dbReference type="OMA" id="YERYYGI"/>